<dbReference type="Gramene" id="KVI05800">
    <property type="protein sequence ID" value="KVI05800"/>
    <property type="gene ID" value="Ccrd_015862"/>
</dbReference>
<proteinExistence type="predicted"/>
<protein>
    <submittedName>
        <fullName evidence="2">Uncharacterized protein</fullName>
    </submittedName>
</protein>
<feature type="region of interest" description="Disordered" evidence="1">
    <location>
        <begin position="1"/>
        <end position="57"/>
    </location>
</feature>
<accession>A0A103YB19</accession>
<comment type="caution">
    <text evidence="2">The sequence shown here is derived from an EMBL/GenBank/DDBJ whole genome shotgun (WGS) entry which is preliminary data.</text>
</comment>
<sequence>MMQGTGESNPLSSATADSPPSSIGLGMGMGMGMGIGAAMRAEKDKGRKPRKKLPTPKEMIAHYESKGMQSQEASLKVIDDLQNLLMRVVTTAKNTNTNLDPINSRLLRLESKLDSKPGYTQTLGIGIVSGAVIRVFPQVAASVVHIWNCVRESTSST</sequence>
<keyword evidence="3" id="KW-1185">Reference proteome</keyword>
<dbReference type="AlphaFoldDB" id="A0A103YB19"/>
<feature type="compositionally biased region" description="Gly residues" evidence="1">
    <location>
        <begin position="25"/>
        <end position="35"/>
    </location>
</feature>
<dbReference type="OrthoDB" id="1908822at2759"/>
<dbReference type="Proteomes" id="UP000243975">
    <property type="component" value="Unassembled WGS sequence"/>
</dbReference>
<dbReference type="OMA" id="HYESKGM"/>
<gene>
    <name evidence="2" type="ORF">Ccrd_015862</name>
</gene>
<evidence type="ECO:0000313" key="3">
    <source>
        <dbReference type="Proteomes" id="UP000243975"/>
    </source>
</evidence>
<evidence type="ECO:0000313" key="2">
    <source>
        <dbReference type="EMBL" id="KVI05800.1"/>
    </source>
</evidence>
<evidence type="ECO:0000256" key="1">
    <source>
        <dbReference type="SAM" id="MobiDB-lite"/>
    </source>
</evidence>
<reference evidence="2 3" key="1">
    <citation type="journal article" date="2016" name="Sci. Rep.">
        <title>The genome sequence of the outbreeding globe artichoke constructed de novo incorporating a phase-aware low-pass sequencing strategy of F1 progeny.</title>
        <authorList>
            <person name="Scaglione D."/>
            <person name="Reyes-Chin-Wo S."/>
            <person name="Acquadro A."/>
            <person name="Froenicke L."/>
            <person name="Portis E."/>
            <person name="Beitel C."/>
            <person name="Tirone M."/>
            <person name="Mauro R."/>
            <person name="Lo Monaco A."/>
            <person name="Mauromicale G."/>
            <person name="Faccioli P."/>
            <person name="Cattivelli L."/>
            <person name="Rieseberg L."/>
            <person name="Michelmore R."/>
            <person name="Lanteri S."/>
        </authorList>
    </citation>
    <scope>NUCLEOTIDE SEQUENCE [LARGE SCALE GENOMIC DNA]</scope>
    <source>
        <strain evidence="2">2C</strain>
    </source>
</reference>
<dbReference type="EMBL" id="LEKV01001861">
    <property type="protein sequence ID" value="KVI05800.1"/>
    <property type="molecule type" value="Genomic_DNA"/>
</dbReference>
<feature type="compositionally biased region" description="Polar residues" evidence="1">
    <location>
        <begin position="1"/>
        <end position="21"/>
    </location>
</feature>
<name>A0A103YB19_CYNCS</name>
<organism evidence="2 3">
    <name type="scientific">Cynara cardunculus var. scolymus</name>
    <name type="common">Globe artichoke</name>
    <name type="synonym">Cynara scolymus</name>
    <dbReference type="NCBI Taxonomy" id="59895"/>
    <lineage>
        <taxon>Eukaryota</taxon>
        <taxon>Viridiplantae</taxon>
        <taxon>Streptophyta</taxon>
        <taxon>Embryophyta</taxon>
        <taxon>Tracheophyta</taxon>
        <taxon>Spermatophyta</taxon>
        <taxon>Magnoliopsida</taxon>
        <taxon>eudicotyledons</taxon>
        <taxon>Gunneridae</taxon>
        <taxon>Pentapetalae</taxon>
        <taxon>asterids</taxon>
        <taxon>campanulids</taxon>
        <taxon>Asterales</taxon>
        <taxon>Asteraceae</taxon>
        <taxon>Carduoideae</taxon>
        <taxon>Cardueae</taxon>
        <taxon>Carduinae</taxon>
        <taxon>Cynara</taxon>
    </lineage>
</organism>